<evidence type="ECO:0000313" key="3">
    <source>
        <dbReference type="Proteomes" id="UP000677804"/>
    </source>
</evidence>
<feature type="region of interest" description="Disordered" evidence="1">
    <location>
        <begin position="1"/>
        <end position="57"/>
    </location>
</feature>
<dbReference type="RefSeq" id="WP_207339620.1">
    <property type="nucleotide sequence ID" value="NZ_CP074405.1"/>
</dbReference>
<keyword evidence="3" id="KW-1185">Reference proteome</keyword>
<proteinExistence type="predicted"/>
<reference evidence="2 3" key="1">
    <citation type="submission" date="2021-05" db="EMBL/GenBank/DDBJ databases">
        <title>Novel species in genus Cellulomonas.</title>
        <authorList>
            <person name="Zhang G."/>
        </authorList>
    </citation>
    <scope>NUCLEOTIDE SEQUENCE [LARGE SCALE GENOMIC DNA]</scope>
    <source>
        <strain evidence="3">zg-ZUI222</strain>
    </source>
</reference>
<name>A0ABX8D8H4_9CELL</name>
<dbReference type="EMBL" id="CP074405">
    <property type="protein sequence ID" value="QVI62052.1"/>
    <property type="molecule type" value="Genomic_DNA"/>
</dbReference>
<accession>A0ABX8D8H4</accession>
<dbReference type="Proteomes" id="UP000677804">
    <property type="component" value="Chromosome"/>
</dbReference>
<feature type="compositionally biased region" description="Acidic residues" evidence="1">
    <location>
        <begin position="29"/>
        <end position="42"/>
    </location>
</feature>
<protein>
    <submittedName>
        <fullName evidence="2">Uncharacterized protein</fullName>
    </submittedName>
</protein>
<evidence type="ECO:0000256" key="1">
    <source>
        <dbReference type="SAM" id="MobiDB-lite"/>
    </source>
</evidence>
<sequence length="57" mass="5774">MSVPDDAVTPTPDEVPDPVEATAPRADPPPDEDLTGQPDEEGTILPVPGNRGGNGVA</sequence>
<organism evidence="2 3">
    <name type="scientific">Cellulomonas wangleii</name>
    <dbReference type="NCBI Taxonomy" id="2816956"/>
    <lineage>
        <taxon>Bacteria</taxon>
        <taxon>Bacillati</taxon>
        <taxon>Actinomycetota</taxon>
        <taxon>Actinomycetes</taxon>
        <taxon>Micrococcales</taxon>
        <taxon>Cellulomonadaceae</taxon>
        <taxon>Cellulomonas</taxon>
    </lineage>
</organism>
<gene>
    <name evidence="2" type="ORF">KG103_16815</name>
</gene>
<feature type="compositionally biased region" description="Low complexity" evidence="1">
    <location>
        <begin position="1"/>
        <end position="12"/>
    </location>
</feature>
<evidence type="ECO:0000313" key="2">
    <source>
        <dbReference type="EMBL" id="QVI62052.1"/>
    </source>
</evidence>